<evidence type="ECO:0000313" key="1">
    <source>
        <dbReference type="EMBL" id="KAJ1612188.1"/>
    </source>
</evidence>
<reference evidence="1" key="1">
    <citation type="submission" date="2022-10" db="EMBL/GenBank/DDBJ databases">
        <title>Adaptive evolution leads to modifications in subtelomeric GC content in a zoonotic Cryptosporidium species.</title>
        <authorList>
            <person name="Li J."/>
            <person name="Feng Y."/>
            <person name="Xiao L."/>
        </authorList>
    </citation>
    <scope>NUCLEOTIDE SEQUENCE</scope>
    <source>
        <strain evidence="1">25894</strain>
    </source>
</reference>
<dbReference type="Proteomes" id="UP001071777">
    <property type="component" value="Unassembled WGS sequence"/>
</dbReference>
<dbReference type="Pfam" id="PF08700">
    <property type="entry name" value="VPS51_Exo84_N"/>
    <property type="match status" value="1"/>
</dbReference>
<evidence type="ECO:0000313" key="2">
    <source>
        <dbReference type="Proteomes" id="UP001071777"/>
    </source>
</evidence>
<organism evidence="1 2">
    <name type="scientific">Cryptosporidium canis</name>
    <dbReference type="NCBI Taxonomy" id="195482"/>
    <lineage>
        <taxon>Eukaryota</taxon>
        <taxon>Sar</taxon>
        <taxon>Alveolata</taxon>
        <taxon>Apicomplexa</taxon>
        <taxon>Conoidasida</taxon>
        <taxon>Coccidia</taxon>
        <taxon>Eucoccidiorida</taxon>
        <taxon>Eimeriorina</taxon>
        <taxon>Cryptosporidiidae</taxon>
        <taxon>Cryptosporidium</taxon>
    </lineage>
</organism>
<protein>
    <submittedName>
        <fullName evidence="1">Uncharacterized protein</fullName>
    </submittedName>
</protein>
<proteinExistence type="predicted"/>
<accession>A0ABQ8P8E5</accession>
<comment type="caution">
    <text evidence="1">The sequence shown here is derived from an EMBL/GenBank/DDBJ whole genome shotgun (WGS) entry which is preliminary data.</text>
</comment>
<keyword evidence="2" id="KW-1185">Reference proteome</keyword>
<name>A0ABQ8P8E5_9CRYT</name>
<dbReference type="EMBL" id="JAPCXB010000048">
    <property type="protein sequence ID" value="KAJ1612188.1"/>
    <property type="molecule type" value="Genomic_DNA"/>
</dbReference>
<gene>
    <name evidence="1" type="ORF">OJ252_1299</name>
</gene>
<sequence>MEGHEKNIKDELQAYYGDELLAGSNGVEHENNNKPNAKNGDLLNIDFSKEDFDVDKVFEDILETSSIKELFLIEKELNIKIQECQIEMQEFIHSNYKKLQSISNIFDESSLTNKEDNCQNSCLNSNKLFNDVSKCKNLVSEKLQDVKNDIFTKENNENLEKYLNQYNLFMILSELKRFHLILEDYFSRQDYQQLIQLYNEWKKPLEILSDDDNFKSEFQPILVNSNQIFEKTINILKNQIYVNVNKDLILPNLKSITKSYILLSQGGVDFKNDLISIINNLFQDIVNEIVIKQLESLDAENKDKMEIFSSTCKQSYQEIFIPLSLIISELNLGEIDPVVPSSILENLFQVSFTKIMELMEHLLSYEKNNPRENLNFQPILQGFEYLDQSIKELIKSLILADFEKNPYFSKENCTYLIIHGKCNIDNPNDVDDYYSNTDCAIKRKYIEWKKSILNDFLKIENLDLSIKEIWNDIFDIVVAHQNSCIETLFTEMNKSIFNKHMNYDLLSAITRFRELINIDFEVCENLVRKLIKDAFQTIISDSMLYINCLFFNNIINSGFDLSSIKDRDQVMEKIHLELSFSLNDKDTLDQSSKDSIVDRFSLLNYKQKSIFFLSIIILIRYLRDKSLYLCISSFYDLFYSSSEANTTKLESLKENVGLIDLFGSNKSHENLDDDATIQIIRILYERFEILFLNMFVIWNIYAIIQETHRDLDVKDGEKIHVGNWIDLLHSNVIQLFRFCDGVFESELFKSNHLKKSSIPEFQFPIRNLEKSIIFAKWSNNYRILQDFDLNNKTLINKPISFWLSQILHGVLIEMPLILKNDRFIIVDSTNSYEKSLSEFWNSIIHYLEYSVDFNITHSLFCNLYNTLLSTNT</sequence>